<reference evidence="1" key="1">
    <citation type="journal article" date="2020" name="mSystems">
        <title>Genome- and Community-Level Interaction Insights into Carbon Utilization and Element Cycling Functions of Hydrothermarchaeota in Hydrothermal Sediment.</title>
        <authorList>
            <person name="Zhou Z."/>
            <person name="Liu Y."/>
            <person name="Xu W."/>
            <person name="Pan J."/>
            <person name="Luo Z.H."/>
            <person name="Li M."/>
        </authorList>
    </citation>
    <scope>NUCLEOTIDE SEQUENCE [LARGE SCALE GENOMIC DNA]</scope>
    <source>
        <strain evidence="1">SpSt-688</strain>
    </source>
</reference>
<dbReference type="EMBL" id="DTDH01000063">
    <property type="protein sequence ID" value="HGT98214.1"/>
    <property type="molecule type" value="Genomic_DNA"/>
</dbReference>
<proteinExistence type="predicted"/>
<organism evidence="1">
    <name type="scientific">Ignisphaera aggregans</name>
    <dbReference type="NCBI Taxonomy" id="334771"/>
    <lineage>
        <taxon>Archaea</taxon>
        <taxon>Thermoproteota</taxon>
        <taxon>Thermoprotei</taxon>
        <taxon>Desulfurococcales</taxon>
        <taxon>Desulfurococcaceae</taxon>
        <taxon>Ignisphaera</taxon>
    </lineage>
</organism>
<dbReference type="AlphaFoldDB" id="A0A7J3MXE0"/>
<evidence type="ECO:0000313" key="1">
    <source>
        <dbReference type="EMBL" id="HGT98214.1"/>
    </source>
</evidence>
<name>A0A7J3MXE0_9CREN</name>
<accession>A0A7J3MXE0</accession>
<sequence length="358" mass="40504">MSRHAKSSTLQPKIAVLDLIKYRNYAFAWFSEIAIKLCTGRNLEELNQNNISSILSDVAKCSNDLINKMHKTNKDPCTSSPIPLTGNDPKGKMNLCYANTVLNNLLSMSKIESLPLPPALSLEFAEFTRSFMGIGREKRNVFVIAEDVLALSIIGARLTQSYVANREYGYVYVEVVPYILSLDKLRDLNSLAKRITEKVQKNEGSINVVFIGIATAISIVAKEFLRDILKLDGHTIANYLRIARTGNKIMVKGFDSIDLVHLAKIVKAGGIAGALYSILNRYPSKEYNSLRRFIELVATNLIKYQSFRKPQYIYEILRYLTSPELNTEGVEWYTKKNTRGLDWSEIVERFTSLSRLIN</sequence>
<comment type="caution">
    <text evidence="1">The sequence shown here is derived from an EMBL/GenBank/DDBJ whole genome shotgun (WGS) entry which is preliminary data.</text>
</comment>
<gene>
    <name evidence="1" type="ORF">ENU64_02125</name>
</gene>
<protein>
    <submittedName>
        <fullName evidence="1">Uncharacterized protein</fullName>
    </submittedName>
</protein>